<dbReference type="Proteomes" id="UP001305746">
    <property type="component" value="Unassembled WGS sequence"/>
</dbReference>
<protein>
    <submittedName>
        <fullName evidence="2">YiiX/YebB-like N1pC/P60 family cysteine hydrolase</fullName>
    </submittedName>
</protein>
<dbReference type="Gene3D" id="3.90.1720.10">
    <property type="entry name" value="endopeptidase domain like (from Nostoc punctiforme)"/>
    <property type="match status" value="1"/>
</dbReference>
<evidence type="ECO:0000256" key="1">
    <source>
        <dbReference type="SAM" id="MobiDB-lite"/>
    </source>
</evidence>
<name>A0ABU5NW91_9GAMM</name>
<dbReference type="SUPFAM" id="SSF54001">
    <property type="entry name" value="Cysteine proteinases"/>
    <property type="match status" value="1"/>
</dbReference>
<sequence>MGRIQSWLSAWLAAYLSKQVTRNSIPTATYVQLKGALRPGDVLLVEGDTRISIAIKYLTQSTWSHSALYLGDNAGLGQSDQGEPHVLIEADLERGIRSLPLSHYRHSHTRICRPVGLDDDDLQRLTRYALSRLGNTYDLKNVFDLARYLLPTPPVPTRYRHRLLTFGSGDPTRAICSTFIAESFQQLRYPILPLVRIVPANDPDCDDCTREAYRLRNHSLFTPRDFDASPYFQIIKPTLAPGFDYRQLAWEDRPGSGHPGNPALRKARIR</sequence>
<comment type="caution">
    <text evidence="2">The sequence shown here is derived from an EMBL/GenBank/DDBJ whole genome shotgun (WGS) entry which is preliminary data.</text>
</comment>
<gene>
    <name evidence="2" type="ORF">U5822_05330</name>
</gene>
<keyword evidence="3" id="KW-1185">Reference proteome</keyword>
<dbReference type="InterPro" id="IPR038765">
    <property type="entry name" value="Papain-like_cys_pep_sf"/>
</dbReference>
<dbReference type="InterPro" id="IPR024453">
    <property type="entry name" value="Peptidase_C92"/>
</dbReference>
<proteinExistence type="predicted"/>
<organism evidence="2 3">
    <name type="scientific">Marinobacter qingdaonensis</name>
    <dbReference type="NCBI Taxonomy" id="3108486"/>
    <lineage>
        <taxon>Bacteria</taxon>
        <taxon>Pseudomonadati</taxon>
        <taxon>Pseudomonadota</taxon>
        <taxon>Gammaproteobacteria</taxon>
        <taxon>Pseudomonadales</taxon>
        <taxon>Marinobacteraceae</taxon>
        <taxon>Marinobacter</taxon>
    </lineage>
</organism>
<dbReference type="RefSeq" id="WP_322854594.1">
    <property type="nucleotide sequence ID" value="NZ_JAYDCJ010000003.1"/>
</dbReference>
<dbReference type="Pfam" id="PF05708">
    <property type="entry name" value="Peptidase_C92"/>
    <property type="match status" value="1"/>
</dbReference>
<reference evidence="2 3" key="1">
    <citation type="submission" date="2023-12" db="EMBL/GenBank/DDBJ databases">
        <title>Marinobacter qingdaonensis sp. nov., isolated from the intertidal sediment of Qingdao, PR China.</title>
        <authorList>
            <person name="Li Y."/>
        </authorList>
    </citation>
    <scope>NUCLEOTIDE SEQUENCE [LARGE SCALE GENOMIC DNA]</scope>
    <source>
        <strain evidence="2 3">ASW11-75</strain>
    </source>
</reference>
<feature type="region of interest" description="Disordered" evidence="1">
    <location>
        <begin position="250"/>
        <end position="270"/>
    </location>
</feature>
<dbReference type="EMBL" id="JAYDCJ010000003">
    <property type="protein sequence ID" value="MEA1080079.1"/>
    <property type="molecule type" value="Genomic_DNA"/>
</dbReference>
<evidence type="ECO:0000313" key="2">
    <source>
        <dbReference type="EMBL" id="MEA1080079.1"/>
    </source>
</evidence>
<evidence type="ECO:0000313" key="3">
    <source>
        <dbReference type="Proteomes" id="UP001305746"/>
    </source>
</evidence>
<accession>A0ABU5NW91</accession>